<dbReference type="SUPFAM" id="SSF52540">
    <property type="entry name" value="P-loop containing nucleoside triphosphate hydrolases"/>
    <property type="match status" value="1"/>
</dbReference>
<evidence type="ECO:0000259" key="7">
    <source>
        <dbReference type="Pfam" id="PF13476"/>
    </source>
</evidence>
<dbReference type="PANTHER" id="PTHR32114">
    <property type="entry name" value="ABC TRANSPORTER ABCH.3"/>
    <property type="match status" value="1"/>
</dbReference>
<dbReference type="InterPro" id="IPR003959">
    <property type="entry name" value="ATPase_AAA_core"/>
</dbReference>
<dbReference type="InterPro" id="IPR038729">
    <property type="entry name" value="Rad50/SbcC_AAA"/>
</dbReference>
<dbReference type="EMBL" id="BAAAPU010000007">
    <property type="protein sequence ID" value="GAA1980019.1"/>
    <property type="molecule type" value="Genomic_DNA"/>
</dbReference>
<proteinExistence type="inferred from homology"/>
<keyword evidence="4" id="KW-0175">Coiled coil</keyword>
<accession>A0ABN2S4E6</accession>
<keyword evidence="8" id="KW-0547">Nucleotide-binding</keyword>
<evidence type="ECO:0000256" key="3">
    <source>
        <dbReference type="ARBA" id="ARBA00013368"/>
    </source>
</evidence>
<gene>
    <name evidence="8" type="ORF">GCM10009817_20870</name>
</gene>
<sequence length="818" mass="88806">MTHNLVQWVADRIDADATLTEEVGLIILAALEGDAALADQLAGTSTERPQLSQDESRESPDGPVPAGVFLKSVEVEGFRGVGSTSTVRLSPQPGLTIIAGRNGSGKSSLAEALEVALTGSTYRWKNKSLQWKEHWRNLHHSGDSRIVVQVVEEGRGESAIGCSWPEGVTDVNEPLAWVQRPGSKRVPGTAVLGWSAALETFRPMMSYDELGGMLEAAPSALYDALSRALGVEQISDAIRRLEVQHKALKAPGDALAATRKSLYTDASAVDDERAVSVATLLKKTQPDVAALRGLATGLLVSEDGPLRQLRTLEGLRAPAEAEVQNAAGALKRAVAGMARAGEAELARDAARLDVRRQALRVHEQFGDMTCPVCAGTHLDHAWAEAARDDIQRRSRHLAELQLARDDLERARMAARRLLMPRPACLDREPVSELSTIVTDARHAWDAWAAAPSGDLELAEHLELYWQDLDAAVAGLRAASAEQLQSRHDVWAPIATRVVAFCDTYGDWMARKATVDDLASAVKWLKANDTRLKNERLIPISDAARSAWALLRQESNVDLGALTLEGTATRRRVSIESTVDGQHAGALAVMSQGELHALALALFLPRASLPESPFRFVVLDDPVQAMDPAKVEGLVQLLAELAKSRQVIVLSHDDRLPAAARRARVGARVLEVSRGTHSTVTISTSIDPAQRYLRDAFALTRDEGLPEESLRHTLPGMLRFAIEAAARDALFERRLARGDALADVEEVWSSAHATRQRVSLALYDEVRSLDAWLVRSYRRFGMGVATSGMHEGLRNAADGISACRAVEDLVKDLRAGNKQ</sequence>
<evidence type="ECO:0000256" key="2">
    <source>
        <dbReference type="ARBA" id="ARBA00011322"/>
    </source>
</evidence>
<dbReference type="PANTHER" id="PTHR32114:SF2">
    <property type="entry name" value="ABC TRANSPORTER ABCH.3"/>
    <property type="match status" value="1"/>
</dbReference>
<dbReference type="RefSeq" id="WP_344061578.1">
    <property type="nucleotide sequence ID" value="NZ_BAAAPU010000007.1"/>
</dbReference>
<feature type="coiled-coil region" evidence="4">
    <location>
        <begin position="390"/>
        <end position="417"/>
    </location>
</feature>
<keyword evidence="8" id="KW-0067">ATP-binding</keyword>
<dbReference type="Pfam" id="PF13304">
    <property type="entry name" value="AAA_21"/>
    <property type="match status" value="1"/>
</dbReference>
<feature type="domain" description="ATPase AAA-type core" evidence="6">
    <location>
        <begin position="495"/>
        <end position="654"/>
    </location>
</feature>
<comment type="subunit">
    <text evidence="2">Heterodimer of SbcC and SbcD.</text>
</comment>
<evidence type="ECO:0000313" key="8">
    <source>
        <dbReference type="EMBL" id="GAA1980019.1"/>
    </source>
</evidence>
<evidence type="ECO:0000256" key="1">
    <source>
        <dbReference type="ARBA" id="ARBA00006930"/>
    </source>
</evidence>
<dbReference type="Pfam" id="PF13476">
    <property type="entry name" value="AAA_23"/>
    <property type="match status" value="1"/>
</dbReference>
<comment type="similarity">
    <text evidence="1">Belongs to the SMC family. SbcC subfamily.</text>
</comment>
<reference evidence="8 9" key="1">
    <citation type="journal article" date="2019" name="Int. J. Syst. Evol. Microbiol.">
        <title>The Global Catalogue of Microorganisms (GCM) 10K type strain sequencing project: providing services to taxonomists for standard genome sequencing and annotation.</title>
        <authorList>
            <consortium name="The Broad Institute Genomics Platform"/>
            <consortium name="The Broad Institute Genome Sequencing Center for Infectious Disease"/>
            <person name="Wu L."/>
            <person name="Ma J."/>
        </authorList>
    </citation>
    <scope>NUCLEOTIDE SEQUENCE [LARGE SCALE GENOMIC DNA]</scope>
    <source>
        <strain evidence="8 9">JCM 15628</strain>
    </source>
</reference>
<evidence type="ECO:0000256" key="4">
    <source>
        <dbReference type="SAM" id="Coils"/>
    </source>
</evidence>
<dbReference type="Proteomes" id="UP001500013">
    <property type="component" value="Unassembled WGS sequence"/>
</dbReference>
<dbReference type="GO" id="GO:0005524">
    <property type="term" value="F:ATP binding"/>
    <property type="evidence" value="ECO:0007669"/>
    <property type="project" value="UniProtKB-KW"/>
</dbReference>
<feature type="domain" description="Rad50/SbcC-type AAA" evidence="7">
    <location>
        <begin position="73"/>
        <end position="154"/>
    </location>
</feature>
<name>A0ABN2S4E6_9MICO</name>
<dbReference type="InterPro" id="IPR027417">
    <property type="entry name" value="P-loop_NTPase"/>
</dbReference>
<evidence type="ECO:0000256" key="5">
    <source>
        <dbReference type="SAM" id="MobiDB-lite"/>
    </source>
</evidence>
<evidence type="ECO:0000313" key="9">
    <source>
        <dbReference type="Proteomes" id="UP001500013"/>
    </source>
</evidence>
<protein>
    <recommendedName>
        <fullName evidence="3">Nuclease SbcCD subunit C</fullName>
    </recommendedName>
</protein>
<feature type="compositionally biased region" description="Polar residues" evidence="5">
    <location>
        <begin position="44"/>
        <end position="53"/>
    </location>
</feature>
<keyword evidence="9" id="KW-1185">Reference proteome</keyword>
<organism evidence="8 9">
    <name type="scientific">Terrabacter lapilli</name>
    <dbReference type="NCBI Taxonomy" id="436231"/>
    <lineage>
        <taxon>Bacteria</taxon>
        <taxon>Bacillati</taxon>
        <taxon>Actinomycetota</taxon>
        <taxon>Actinomycetes</taxon>
        <taxon>Micrococcales</taxon>
        <taxon>Intrasporangiaceae</taxon>
        <taxon>Terrabacter</taxon>
    </lineage>
</organism>
<evidence type="ECO:0000259" key="6">
    <source>
        <dbReference type="Pfam" id="PF13304"/>
    </source>
</evidence>
<feature type="region of interest" description="Disordered" evidence="5">
    <location>
        <begin position="41"/>
        <end position="66"/>
    </location>
</feature>
<comment type="caution">
    <text evidence="8">The sequence shown here is derived from an EMBL/GenBank/DDBJ whole genome shotgun (WGS) entry which is preliminary data.</text>
</comment>
<dbReference type="Gene3D" id="3.40.50.300">
    <property type="entry name" value="P-loop containing nucleotide triphosphate hydrolases"/>
    <property type="match status" value="2"/>
</dbReference>